<accession>A0AAD4S713</accession>
<dbReference type="InterPro" id="IPR006566">
    <property type="entry name" value="FBD"/>
</dbReference>
<dbReference type="AlphaFoldDB" id="A0AAD4S713"/>
<dbReference type="InterPro" id="IPR036047">
    <property type="entry name" value="F-box-like_dom_sf"/>
</dbReference>
<dbReference type="InterPro" id="IPR050232">
    <property type="entry name" value="FBL13/AtMIF1-like"/>
</dbReference>
<dbReference type="SUPFAM" id="SSF81383">
    <property type="entry name" value="F-box domain"/>
    <property type="match status" value="1"/>
</dbReference>
<dbReference type="SUPFAM" id="SSF52058">
    <property type="entry name" value="L domain-like"/>
    <property type="match status" value="1"/>
</dbReference>
<dbReference type="PANTHER" id="PTHR31900">
    <property type="entry name" value="F-BOX/RNI SUPERFAMILY PROTEIN-RELATED"/>
    <property type="match status" value="1"/>
</dbReference>
<dbReference type="Gene3D" id="1.20.1280.50">
    <property type="match status" value="1"/>
</dbReference>
<dbReference type="SMART" id="SM00579">
    <property type="entry name" value="FBD"/>
    <property type="match status" value="1"/>
</dbReference>
<dbReference type="Proteomes" id="UP001202328">
    <property type="component" value="Unassembled WGS sequence"/>
</dbReference>
<evidence type="ECO:0000259" key="1">
    <source>
        <dbReference type="SMART" id="SM00579"/>
    </source>
</evidence>
<protein>
    <recommendedName>
        <fullName evidence="1">FBD domain-containing protein</fullName>
    </recommendedName>
</protein>
<reference evidence="2" key="1">
    <citation type="submission" date="2022-04" db="EMBL/GenBank/DDBJ databases">
        <title>A functionally conserved STORR gene fusion in Papaver species that diverged 16.8 million years ago.</title>
        <authorList>
            <person name="Catania T."/>
        </authorList>
    </citation>
    <scope>NUCLEOTIDE SEQUENCE</scope>
    <source>
        <strain evidence="2">S-188037</strain>
    </source>
</reference>
<dbReference type="PANTHER" id="PTHR31900:SF27">
    <property type="entry name" value="FBD DOMAIN-CONTAINING PROTEIN"/>
    <property type="match status" value="1"/>
</dbReference>
<feature type="domain" description="FBD" evidence="1">
    <location>
        <begin position="381"/>
        <end position="457"/>
    </location>
</feature>
<name>A0AAD4S713_9MAGN</name>
<dbReference type="Pfam" id="PF00646">
    <property type="entry name" value="F-box"/>
    <property type="match status" value="1"/>
</dbReference>
<dbReference type="Pfam" id="PF08387">
    <property type="entry name" value="FBD"/>
    <property type="match status" value="1"/>
</dbReference>
<proteinExistence type="predicted"/>
<dbReference type="InterPro" id="IPR055411">
    <property type="entry name" value="LRR_FXL15/At3g58940/PEG3-like"/>
</dbReference>
<dbReference type="InterPro" id="IPR001810">
    <property type="entry name" value="F-box_dom"/>
</dbReference>
<dbReference type="EMBL" id="JAJJMB010013564">
    <property type="protein sequence ID" value="KAI3867294.1"/>
    <property type="molecule type" value="Genomic_DNA"/>
</dbReference>
<sequence>MVMFLRSDARKEREKDRISELPEPLIHHIFSFLFIKSIVSTSALSTKWRYTWTSTPIIDLCVCGTVEVIAFMRFVDRVLSFRQGVDSPPIKKFCLYSDYSFDQSRVYGWISSVLEHKVEELVLRGNTDIILPPCLFICESLTTLEISNGITFKVPESVNFTNLKILRLSVKLEDEHSIPKLLSNSPILEELGLDVLHGSVIQYLCIHSPNLKQLCIDGELHDLDVQMNAPNVQSLKICSTLAKDYVLHNFTALLDAEIFLSAETYLTLEEWEERFELGHLAIKLFASLSSVKCLQICDTCLMFLSHQDDLKTKLPLFYNLTHLEVTRNFYNGYYGMGKGPSQIVRVLLDFLHISPNVESLVFDEGIVSDINDCWSVDLIPQCLLLHLKSIEFCGLFWYQFEKDLVRFFLKNVKALQRVRITIAENSEVAENSNYKKIILDEISLFPRGSADCLPHVSLDLFW</sequence>
<evidence type="ECO:0000313" key="2">
    <source>
        <dbReference type="EMBL" id="KAI3867294.1"/>
    </source>
</evidence>
<comment type="caution">
    <text evidence="2">The sequence shown here is derived from an EMBL/GenBank/DDBJ whole genome shotgun (WGS) entry which is preliminary data.</text>
</comment>
<gene>
    <name evidence="2" type="ORF">MKW98_001728</name>
</gene>
<organism evidence="2 3">
    <name type="scientific">Papaver atlanticum</name>
    <dbReference type="NCBI Taxonomy" id="357466"/>
    <lineage>
        <taxon>Eukaryota</taxon>
        <taxon>Viridiplantae</taxon>
        <taxon>Streptophyta</taxon>
        <taxon>Embryophyta</taxon>
        <taxon>Tracheophyta</taxon>
        <taxon>Spermatophyta</taxon>
        <taxon>Magnoliopsida</taxon>
        <taxon>Ranunculales</taxon>
        <taxon>Papaveraceae</taxon>
        <taxon>Papaveroideae</taxon>
        <taxon>Papaver</taxon>
    </lineage>
</organism>
<evidence type="ECO:0000313" key="3">
    <source>
        <dbReference type="Proteomes" id="UP001202328"/>
    </source>
</evidence>
<dbReference type="CDD" id="cd22160">
    <property type="entry name" value="F-box_AtFBL13-like"/>
    <property type="match status" value="1"/>
</dbReference>
<dbReference type="Pfam" id="PF24758">
    <property type="entry name" value="LRR_At5g56370"/>
    <property type="match status" value="1"/>
</dbReference>
<dbReference type="InterPro" id="IPR053781">
    <property type="entry name" value="F-box_AtFBL13-like"/>
</dbReference>
<keyword evidence="3" id="KW-1185">Reference proteome</keyword>